<keyword evidence="5" id="KW-1185">Reference proteome</keyword>
<evidence type="ECO:0000259" key="3">
    <source>
        <dbReference type="PROSITE" id="PS50846"/>
    </source>
</evidence>
<dbReference type="InterPro" id="IPR017969">
    <property type="entry name" value="Heavy-metal-associated_CS"/>
</dbReference>
<dbReference type="RefSeq" id="WP_136535106.1">
    <property type="nucleotide sequence ID" value="NZ_STGY01000054.1"/>
</dbReference>
<dbReference type="InterPro" id="IPR036163">
    <property type="entry name" value="HMA_dom_sf"/>
</dbReference>
<dbReference type="InterPro" id="IPR006121">
    <property type="entry name" value="HMA_dom"/>
</dbReference>
<dbReference type="OrthoDB" id="9813965at2"/>
<reference evidence="5" key="1">
    <citation type="submission" date="2019-04" db="EMBL/GenBank/DDBJ databases">
        <title>Nocardioides xinjiangensis sp. nov.</title>
        <authorList>
            <person name="Liu S."/>
        </authorList>
    </citation>
    <scope>NUCLEOTIDE SEQUENCE [LARGE SCALE GENOMIC DNA]</scope>
    <source>
        <strain evidence="5">18</strain>
    </source>
</reference>
<dbReference type="Pfam" id="PF00403">
    <property type="entry name" value="HMA"/>
    <property type="match status" value="1"/>
</dbReference>
<evidence type="ECO:0000313" key="5">
    <source>
        <dbReference type="Proteomes" id="UP000308760"/>
    </source>
</evidence>
<proteinExistence type="predicted"/>
<keyword evidence="1" id="KW-0479">Metal-binding</keyword>
<feature type="compositionally biased region" description="Basic and acidic residues" evidence="2">
    <location>
        <begin position="74"/>
        <end position="83"/>
    </location>
</feature>
<organism evidence="4 5">
    <name type="scientific">Glycomyces buryatensis</name>
    <dbReference type="NCBI Taxonomy" id="2570927"/>
    <lineage>
        <taxon>Bacteria</taxon>
        <taxon>Bacillati</taxon>
        <taxon>Actinomycetota</taxon>
        <taxon>Actinomycetes</taxon>
        <taxon>Glycomycetales</taxon>
        <taxon>Glycomycetaceae</taxon>
        <taxon>Glycomyces</taxon>
    </lineage>
</organism>
<reference evidence="4 5" key="2">
    <citation type="submission" date="2019-05" db="EMBL/GenBank/DDBJ databases">
        <title>Glycomyces buryatensis sp. nov.</title>
        <authorList>
            <person name="Nikitina E."/>
        </authorList>
    </citation>
    <scope>NUCLEOTIDE SEQUENCE [LARGE SCALE GENOMIC DNA]</scope>
    <source>
        <strain evidence="4 5">18</strain>
    </source>
</reference>
<protein>
    <submittedName>
        <fullName evidence="4">Heavy-metal-associated domain-containing protein</fullName>
    </submittedName>
</protein>
<name>A0A4S8Q9J9_9ACTN</name>
<dbReference type="GO" id="GO:0005507">
    <property type="term" value="F:copper ion binding"/>
    <property type="evidence" value="ECO:0007669"/>
    <property type="project" value="InterPro"/>
</dbReference>
<dbReference type="GO" id="GO:0006825">
    <property type="term" value="P:copper ion transport"/>
    <property type="evidence" value="ECO:0007669"/>
    <property type="project" value="InterPro"/>
</dbReference>
<dbReference type="EMBL" id="STGY01000054">
    <property type="protein sequence ID" value="THV40910.1"/>
    <property type="molecule type" value="Genomic_DNA"/>
</dbReference>
<gene>
    <name evidence="4" type="ORF">FAB82_13750</name>
</gene>
<accession>A0A4S8Q9J9</accession>
<dbReference type="PROSITE" id="PS01047">
    <property type="entry name" value="HMA_1"/>
    <property type="match status" value="1"/>
</dbReference>
<dbReference type="PRINTS" id="PR00944">
    <property type="entry name" value="CUEXPORT"/>
</dbReference>
<dbReference type="Proteomes" id="UP000308760">
    <property type="component" value="Unassembled WGS sequence"/>
</dbReference>
<feature type="domain" description="HMA" evidence="3">
    <location>
        <begin position="1"/>
        <end position="66"/>
    </location>
</feature>
<sequence>MQTTYVVKGMTCGHCASSVTEEVSALPGVEKVDVALETGKVTVTSADELATEKVGEAVDEAGYELVGVAELGRVRSNDPREPRGASPECPDASRPSNFQAVRWRRG</sequence>
<dbReference type="AlphaFoldDB" id="A0A4S8Q9J9"/>
<dbReference type="Gene3D" id="3.30.70.100">
    <property type="match status" value="1"/>
</dbReference>
<comment type="caution">
    <text evidence="4">The sequence shown here is derived from an EMBL/GenBank/DDBJ whole genome shotgun (WGS) entry which is preliminary data.</text>
</comment>
<dbReference type="CDD" id="cd00371">
    <property type="entry name" value="HMA"/>
    <property type="match status" value="1"/>
</dbReference>
<evidence type="ECO:0000313" key="4">
    <source>
        <dbReference type="EMBL" id="THV40910.1"/>
    </source>
</evidence>
<dbReference type="SUPFAM" id="SSF55008">
    <property type="entry name" value="HMA, heavy metal-associated domain"/>
    <property type="match status" value="1"/>
</dbReference>
<feature type="region of interest" description="Disordered" evidence="2">
    <location>
        <begin position="74"/>
        <end position="106"/>
    </location>
</feature>
<dbReference type="FunFam" id="3.30.70.100:FF:000001">
    <property type="entry name" value="ATPase copper transporting beta"/>
    <property type="match status" value="1"/>
</dbReference>
<dbReference type="PROSITE" id="PS50846">
    <property type="entry name" value="HMA_2"/>
    <property type="match status" value="1"/>
</dbReference>
<evidence type="ECO:0000256" key="2">
    <source>
        <dbReference type="SAM" id="MobiDB-lite"/>
    </source>
</evidence>
<dbReference type="InterPro" id="IPR000428">
    <property type="entry name" value="Cu-bd"/>
</dbReference>
<evidence type="ECO:0000256" key="1">
    <source>
        <dbReference type="ARBA" id="ARBA00022723"/>
    </source>
</evidence>